<accession>A0ABW4LBK2</accession>
<dbReference type="GO" id="GO:0016779">
    <property type="term" value="F:nucleotidyltransferase activity"/>
    <property type="evidence" value="ECO:0007669"/>
    <property type="project" value="UniProtKB-KW"/>
</dbReference>
<keyword evidence="3" id="KW-0548">Nucleotidyltransferase</keyword>
<evidence type="ECO:0000256" key="1">
    <source>
        <dbReference type="ARBA" id="ARBA00022679"/>
    </source>
</evidence>
<protein>
    <submittedName>
        <fullName evidence="3">Molybdenum cofactor guanylyltransferase</fullName>
    </submittedName>
</protein>
<evidence type="ECO:0000313" key="4">
    <source>
        <dbReference type="Proteomes" id="UP001597277"/>
    </source>
</evidence>
<organism evidence="3 4">
    <name type="scientific">Georgenia deserti</name>
    <dbReference type="NCBI Taxonomy" id="2093781"/>
    <lineage>
        <taxon>Bacteria</taxon>
        <taxon>Bacillati</taxon>
        <taxon>Actinomycetota</taxon>
        <taxon>Actinomycetes</taxon>
        <taxon>Micrococcales</taxon>
        <taxon>Bogoriellaceae</taxon>
        <taxon>Georgenia</taxon>
    </lineage>
</organism>
<proteinExistence type="predicted"/>
<dbReference type="PANTHER" id="PTHR19136">
    <property type="entry name" value="MOLYBDENUM COFACTOR GUANYLYLTRANSFERASE"/>
    <property type="match status" value="1"/>
</dbReference>
<feature type="domain" description="MobA-like NTP transferase" evidence="2">
    <location>
        <begin position="13"/>
        <end position="165"/>
    </location>
</feature>
<evidence type="ECO:0000313" key="3">
    <source>
        <dbReference type="EMBL" id="MFD1719697.1"/>
    </source>
</evidence>
<dbReference type="InterPro" id="IPR029044">
    <property type="entry name" value="Nucleotide-diphossugar_trans"/>
</dbReference>
<keyword evidence="1" id="KW-0808">Transferase</keyword>
<dbReference type="EMBL" id="JBHUEE010000012">
    <property type="protein sequence ID" value="MFD1719697.1"/>
    <property type="molecule type" value="Genomic_DNA"/>
</dbReference>
<name>A0ABW4LBK2_9MICO</name>
<dbReference type="RefSeq" id="WP_388010512.1">
    <property type="nucleotide sequence ID" value="NZ_JBHUEE010000012.1"/>
</dbReference>
<sequence length="204" mass="21234">MSTDEPRAGTIDAVVLAGGRAERLGGVSKPDVLVAGRRLLDHAMTAAARARRVVVVAPENVAVPDRVLRTVEDPPFGGPVAGLAAGIAELDRAPEAPAGSVLVLACDAPHVASAVPRLLAAGVQADGDDSDGAVLVDREGRAQWLTAVYRLPRLRERLTARQDDAGRPGGSMRSLVAGLRLIEVPARGREADDVDTPEDVARAR</sequence>
<dbReference type="PANTHER" id="PTHR19136:SF81">
    <property type="entry name" value="MOLYBDENUM COFACTOR GUANYLYLTRANSFERASE"/>
    <property type="match status" value="1"/>
</dbReference>
<dbReference type="Pfam" id="PF12804">
    <property type="entry name" value="NTP_transf_3"/>
    <property type="match status" value="1"/>
</dbReference>
<comment type="caution">
    <text evidence="3">The sequence shown here is derived from an EMBL/GenBank/DDBJ whole genome shotgun (WGS) entry which is preliminary data.</text>
</comment>
<evidence type="ECO:0000259" key="2">
    <source>
        <dbReference type="Pfam" id="PF12804"/>
    </source>
</evidence>
<keyword evidence="4" id="KW-1185">Reference proteome</keyword>
<reference evidence="4" key="1">
    <citation type="journal article" date="2019" name="Int. J. Syst. Evol. Microbiol.">
        <title>The Global Catalogue of Microorganisms (GCM) 10K type strain sequencing project: providing services to taxonomists for standard genome sequencing and annotation.</title>
        <authorList>
            <consortium name="The Broad Institute Genomics Platform"/>
            <consortium name="The Broad Institute Genome Sequencing Center for Infectious Disease"/>
            <person name="Wu L."/>
            <person name="Ma J."/>
        </authorList>
    </citation>
    <scope>NUCLEOTIDE SEQUENCE [LARGE SCALE GENOMIC DNA]</scope>
    <source>
        <strain evidence="4">JCM 17130</strain>
    </source>
</reference>
<dbReference type="Gene3D" id="3.90.550.10">
    <property type="entry name" value="Spore Coat Polysaccharide Biosynthesis Protein SpsA, Chain A"/>
    <property type="match status" value="1"/>
</dbReference>
<dbReference type="Proteomes" id="UP001597277">
    <property type="component" value="Unassembled WGS sequence"/>
</dbReference>
<gene>
    <name evidence="3" type="ORF">ACFSE6_17765</name>
</gene>
<dbReference type="InterPro" id="IPR025877">
    <property type="entry name" value="MobA-like_NTP_Trfase"/>
</dbReference>
<dbReference type="SUPFAM" id="SSF53448">
    <property type="entry name" value="Nucleotide-diphospho-sugar transferases"/>
    <property type="match status" value="1"/>
</dbReference>